<proteinExistence type="inferred from homology"/>
<keyword evidence="4" id="KW-0677">Repeat</keyword>
<evidence type="ECO:0000256" key="9">
    <source>
        <dbReference type="ARBA" id="ARBA00023163"/>
    </source>
</evidence>
<evidence type="ECO:0000256" key="1">
    <source>
        <dbReference type="ARBA" id="ARBA00004123"/>
    </source>
</evidence>
<evidence type="ECO:0000256" key="4">
    <source>
        <dbReference type="ARBA" id="ARBA00022737"/>
    </source>
</evidence>
<evidence type="ECO:0000256" key="7">
    <source>
        <dbReference type="ARBA" id="ARBA00023015"/>
    </source>
</evidence>
<protein>
    <submittedName>
        <fullName evidence="13">Zinc finger protein 585A</fullName>
    </submittedName>
</protein>
<evidence type="ECO:0000256" key="2">
    <source>
        <dbReference type="ARBA" id="ARBA00006991"/>
    </source>
</evidence>
<evidence type="ECO:0000256" key="11">
    <source>
        <dbReference type="PROSITE-ProRule" id="PRU00042"/>
    </source>
</evidence>
<dbReference type="GO" id="GO:0000977">
    <property type="term" value="F:RNA polymerase II transcription regulatory region sequence-specific DNA binding"/>
    <property type="evidence" value="ECO:0007669"/>
    <property type="project" value="TreeGrafter"/>
</dbReference>
<feature type="non-terminal residue" evidence="13">
    <location>
        <position position="45"/>
    </location>
</feature>
<name>A0A091S2R2_MERNU</name>
<keyword evidence="7" id="KW-0805">Transcription regulation</keyword>
<keyword evidence="6" id="KW-0862">Zinc</keyword>
<reference evidence="13 14" key="1">
    <citation type="submission" date="2014-04" db="EMBL/GenBank/DDBJ databases">
        <title>Genome evolution of avian class.</title>
        <authorList>
            <person name="Zhang G."/>
            <person name="Li C."/>
        </authorList>
    </citation>
    <scope>NUCLEOTIDE SEQUENCE [LARGE SCALE GENOMIC DNA]</scope>
    <source>
        <strain evidence="13">BGI_N331</strain>
    </source>
</reference>
<dbReference type="EMBL" id="KK713492">
    <property type="protein sequence ID" value="KFQ34830.1"/>
    <property type="molecule type" value="Genomic_DNA"/>
</dbReference>
<dbReference type="InterPro" id="IPR036236">
    <property type="entry name" value="Znf_C2H2_sf"/>
</dbReference>
<keyword evidence="10" id="KW-0539">Nucleus</keyword>
<accession>A0A091S2R2</accession>
<feature type="domain" description="C2H2-type" evidence="12">
    <location>
        <begin position="27"/>
        <end position="45"/>
    </location>
</feature>
<dbReference type="PANTHER" id="PTHR14196:SF12">
    <property type="entry name" value="ZINC FINGER PROTEIN 208-LIKE"/>
    <property type="match status" value="1"/>
</dbReference>
<keyword evidence="14" id="KW-1185">Reference proteome</keyword>
<dbReference type="Proteomes" id="UP000052967">
    <property type="component" value="Unassembled WGS sequence"/>
</dbReference>
<evidence type="ECO:0000313" key="14">
    <source>
        <dbReference type="Proteomes" id="UP000052967"/>
    </source>
</evidence>
<keyword evidence="3" id="KW-0479">Metal-binding</keyword>
<comment type="subcellular location">
    <subcellularLocation>
        <location evidence="1">Nucleus</location>
    </subcellularLocation>
</comment>
<evidence type="ECO:0000256" key="3">
    <source>
        <dbReference type="ARBA" id="ARBA00022723"/>
    </source>
</evidence>
<dbReference type="PANTHER" id="PTHR14196">
    <property type="entry name" value="ODD-SKIPPED - RELATED"/>
    <property type="match status" value="1"/>
</dbReference>
<evidence type="ECO:0000256" key="10">
    <source>
        <dbReference type="ARBA" id="ARBA00023242"/>
    </source>
</evidence>
<evidence type="ECO:0000259" key="12">
    <source>
        <dbReference type="PROSITE" id="PS50157"/>
    </source>
</evidence>
<evidence type="ECO:0000256" key="8">
    <source>
        <dbReference type="ARBA" id="ARBA00023125"/>
    </source>
</evidence>
<keyword evidence="5 11" id="KW-0863">Zinc-finger</keyword>
<dbReference type="Gene3D" id="3.30.160.60">
    <property type="entry name" value="Classic Zinc Finger"/>
    <property type="match status" value="2"/>
</dbReference>
<dbReference type="GO" id="GO:0005634">
    <property type="term" value="C:nucleus"/>
    <property type="evidence" value="ECO:0007669"/>
    <property type="project" value="UniProtKB-SubCell"/>
</dbReference>
<sequence length="45" mass="5231">CTDGGKSFTMKYQLTWYRRTHTGEKPFACDTCSKSFIDRSPLTQH</sequence>
<dbReference type="PROSITE" id="PS50157">
    <property type="entry name" value="ZINC_FINGER_C2H2_2"/>
    <property type="match status" value="2"/>
</dbReference>
<dbReference type="InterPro" id="IPR050717">
    <property type="entry name" value="C2H2-ZF_Transcription_Reg"/>
</dbReference>
<feature type="non-terminal residue" evidence="13">
    <location>
        <position position="1"/>
    </location>
</feature>
<dbReference type="GO" id="GO:0008270">
    <property type="term" value="F:zinc ion binding"/>
    <property type="evidence" value="ECO:0007669"/>
    <property type="project" value="UniProtKB-KW"/>
</dbReference>
<dbReference type="GO" id="GO:0042802">
    <property type="term" value="F:identical protein binding"/>
    <property type="evidence" value="ECO:0007669"/>
    <property type="project" value="UniProtKB-ARBA"/>
</dbReference>
<feature type="domain" description="C2H2-type" evidence="12">
    <location>
        <begin position="1"/>
        <end position="26"/>
    </location>
</feature>
<evidence type="ECO:0000256" key="6">
    <source>
        <dbReference type="ARBA" id="ARBA00022833"/>
    </source>
</evidence>
<dbReference type="AlphaFoldDB" id="A0A091S2R2"/>
<dbReference type="GO" id="GO:0000981">
    <property type="term" value="F:DNA-binding transcription factor activity, RNA polymerase II-specific"/>
    <property type="evidence" value="ECO:0007669"/>
    <property type="project" value="TreeGrafter"/>
</dbReference>
<dbReference type="InterPro" id="IPR013087">
    <property type="entry name" value="Znf_C2H2_type"/>
</dbReference>
<organism evidence="13 14">
    <name type="scientific">Merops nubicus</name>
    <name type="common">Northern carmine bee-eater</name>
    <dbReference type="NCBI Taxonomy" id="57421"/>
    <lineage>
        <taxon>Eukaryota</taxon>
        <taxon>Metazoa</taxon>
        <taxon>Chordata</taxon>
        <taxon>Craniata</taxon>
        <taxon>Vertebrata</taxon>
        <taxon>Euteleostomi</taxon>
        <taxon>Archelosauria</taxon>
        <taxon>Archosauria</taxon>
        <taxon>Dinosauria</taxon>
        <taxon>Saurischia</taxon>
        <taxon>Theropoda</taxon>
        <taxon>Coelurosauria</taxon>
        <taxon>Aves</taxon>
        <taxon>Neognathae</taxon>
        <taxon>Neoaves</taxon>
        <taxon>Telluraves</taxon>
        <taxon>Coraciimorphae</taxon>
        <taxon>Coraciiformes</taxon>
        <taxon>Meropidae</taxon>
        <taxon>Merops</taxon>
    </lineage>
</organism>
<evidence type="ECO:0000313" key="13">
    <source>
        <dbReference type="EMBL" id="KFQ34830.1"/>
    </source>
</evidence>
<keyword evidence="8" id="KW-0238">DNA-binding</keyword>
<evidence type="ECO:0000256" key="5">
    <source>
        <dbReference type="ARBA" id="ARBA00022771"/>
    </source>
</evidence>
<comment type="similarity">
    <text evidence="2">Belongs to the krueppel C2H2-type zinc-finger protein family.</text>
</comment>
<dbReference type="FunFam" id="3.30.160.60:FF:000508">
    <property type="entry name" value="Myeloid zinc finger 1"/>
    <property type="match status" value="1"/>
</dbReference>
<gene>
    <name evidence="13" type="ORF">N331_06776</name>
</gene>
<dbReference type="SUPFAM" id="SSF57667">
    <property type="entry name" value="beta-beta-alpha zinc fingers"/>
    <property type="match status" value="1"/>
</dbReference>
<keyword evidence="9" id="KW-0804">Transcription</keyword>